<keyword evidence="3 5" id="KW-0378">Hydrolase</keyword>
<feature type="signal peptide" evidence="7">
    <location>
        <begin position="1"/>
        <end position="33"/>
    </location>
</feature>
<dbReference type="Proteomes" id="UP001596250">
    <property type="component" value="Unassembled WGS sequence"/>
</dbReference>
<feature type="domain" description="SLH" evidence="8">
    <location>
        <begin position="883"/>
        <end position="936"/>
    </location>
</feature>
<feature type="domain" description="SLH" evidence="8">
    <location>
        <begin position="760"/>
        <end position="818"/>
    </location>
</feature>
<evidence type="ECO:0000256" key="2">
    <source>
        <dbReference type="ARBA" id="ARBA00022670"/>
    </source>
</evidence>
<accession>A0ABW1IKD5</accession>
<evidence type="ECO:0000256" key="5">
    <source>
        <dbReference type="PROSITE-ProRule" id="PRU01240"/>
    </source>
</evidence>
<dbReference type="SUPFAM" id="SSF89260">
    <property type="entry name" value="Collagen-binding domain"/>
    <property type="match status" value="2"/>
</dbReference>
<protein>
    <submittedName>
        <fullName evidence="9">S8 family serine peptidase</fullName>
    </submittedName>
</protein>
<dbReference type="PROSITE" id="PS00136">
    <property type="entry name" value="SUBTILASE_ASP"/>
    <property type="match status" value="1"/>
</dbReference>
<dbReference type="InterPro" id="IPR015500">
    <property type="entry name" value="Peptidase_S8_subtilisin-rel"/>
</dbReference>
<feature type="active site" description="Charge relay system" evidence="5">
    <location>
        <position position="343"/>
    </location>
</feature>
<feature type="domain" description="SLH" evidence="8">
    <location>
        <begin position="819"/>
        <end position="882"/>
    </location>
</feature>
<evidence type="ECO:0000259" key="8">
    <source>
        <dbReference type="PROSITE" id="PS51272"/>
    </source>
</evidence>
<dbReference type="Gene3D" id="2.60.120.380">
    <property type="match status" value="3"/>
</dbReference>
<evidence type="ECO:0000313" key="9">
    <source>
        <dbReference type="EMBL" id="MFC5985523.1"/>
    </source>
</evidence>
<reference evidence="10" key="1">
    <citation type="journal article" date="2019" name="Int. J. Syst. Evol. Microbiol.">
        <title>The Global Catalogue of Microorganisms (GCM) 10K type strain sequencing project: providing services to taxonomists for standard genome sequencing and annotation.</title>
        <authorList>
            <consortium name="The Broad Institute Genomics Platform"/>
            <consortium name="The Broad Institute Genome Sequencing Center for Infectious Disease"/>
            <person name="Wu L."/>
            <person name="Ma J."/>
        </authorList>
    </citation>
    <scope>NUCLEOTIDE SEQUENCE [LARGE SCALE GENOMIC DNA]</scope>
    <source>
        <strain evidence="10">CCM 8749</strain>
    </source>
</reference>
<feature type="active site" description="Charge relay system" evidence="5">
    <location>
        <position position="158"/>
    </location>
</feature>
<dbReference type="PANTHER" id="PTHR43399:SF4">
    <property type="entry name" value="CELL WALL-ASSOCIATED PROTEASE"/>
    <property type="match status" value="1"/>
</dbReference>
<evidence type="ECO:0000256" key="1">
    <source>
        <dbReference type="ARBA" id="ARBA00011073"/>
    </source>
</evidence>
<feature type="chain" id="PRO_5046792774" evidence="7">
    <location>
        <begin position="34"/>
        <end position="936"/>
    </location>
</feature>
<dbReference type="PROSITE" id="PS51272">
    <property type="entry name" value="SLH"/>
    <property type="match status" value="3"/>
</dbReference>
<dbReference type="Pfam" id="PF00082">
    <property type="entry name" value="Peptidase_S8"/>
    <property type="match status" value="1"/>
</dbReference>
<dbReference type="InterPro" id="IPR036852">
    <property type="entry name" value="Peptidase_S8/S53_dom_sf"/>
</dbReference>
<dbReference type="InterPro" id="IPR001119">
    <property type="entry name" value="SLH_dom"/>
</dbReference>
<keyword evidence="2 5" id="KW-0645">Protease</keyword>
<dbReference type="InterPro" id="IPR051048">
    <property type="entry name" value="Peptidase_S8/S53_subtilisin"/>
</dbReference>
<dbReference type="InterPro" id="IPR023827">
    <property type="entry name" value="Peptidase_S8_Asp-AS"/>
</dbReference>
<dbReference type="PANTHER" id="PTHR43399">
    <property type="entry name" value="SUBTILISIN-RELATED"/>
    <property type="match status" value="1"/>
</dbReference>
<keyword evidence="10" id="KW-1185">Reference proteome</keyword>
<dbReference type="PROSITE" id="PS00137">
    <property type="entry name" value="SUBTILASE_HIS"/>
    <property type="match status" value="1"/>
</dbReference>
<dbReference type="InterPro" id="IPR022398">
    <property type="entry name" value="Peptidase_S8_His-AS"/>
</dbReference>
<dbReference type="InterPro" id="IPR000209">
    <property type="entry name" value="Peptidase_S8/S53_dom"/>
</dbReference>
<sequence>MRKGITTKLMLIAILSVLQLHLYPLVFAVSAHAASSAAAEAGSDSLDISTLMEATEWIVGWEDEPPASFFEESVLVASFPEIRAYTVKPAEGWTREAWLKTWCSHEGIKYIQPNRTVRVQAAPNDSLYSKQTYLKQIGAEKAWDIATQNTSIKIAVVDTGVDLYHPELKDNLVEGVNLVTPGALPMDDNGHGTNVAGILAAIGNNQTGTTGVLWKAKVMPVKAMEADGSGDETKLGQGIRYAVEHQAKIVVLSLGLYKYSPFLKDITQYAEDAGVLLVAAAGNDGAEIRFPAAYPTVLAVGGVSAKNETEPESNRGPELDIVAPYRVYTTALGGGYENNAGTSMAAPQVAAAAALVWAQDPKLKPYQVRNLLIQTAQDLGPAGWDKTTGYGLLRIDRALSSELEDDMYEPNQTLSTAALLQLDTMTTAALSNGEDRDFYSIYSEYKGTIHLAVESINPNEKTNLRARVWKKDGTVLHTFNDLTKPVSFSIQSEVFVEVYARSTDIDRQIDYRILPEFQIYKDSFEDNDDQYKAYSLPAKSTVMKGTFHQVDDEDWFVIQVDHAGSLQIKVIPDTNRMDIALQIHRVGEKARKVDAFGDGETEYALLSEVLPGKYYVRITDTSFAKNTYPVAGEYLFSVEYKKKYVDPNEPNDKVYQSTTITPQYPYEGVIDPSTDVDYFEFTLTEQSYVTIQLYNIPSQRVMSLKVYDAKQNQIYVKMSSSQNQAIRFERLLEKGKYWISLSANQSFTDQPYKLVVKQEKLVSGFRDIDGHWAETYISGLAEDHIVSGLENYLFKPDAQITRAEAVMMFANALKLKKSKAVSFHDLKSNHWAYDAVAKAVQAGLISGYPDGSFRPSAPISRAEMAMILAKSLKMKGISKGEKPFEDVSNSYWAADVIRQLKKEGWISGYDDGTFKPTQTATRAELSGIIYKLVNEK</sequence>
<evidence type="ECO:0000313" key="10">
    <source>
        <dbReference type="Proteomes" id="UP001596250"/>
    </source>
</evidence>
<comment type="similarity">
    <text evidence="1 5 6">Belongs to the peptidase S8 family.</text>
</comment>
<keyword evidence="4 5" id="KW-0720">Serine protease</keyword>
<name>A0ABW1IKD5_9BACL</name>
<organism evidence="9 10">
    <name type="scientific">Marinicrinis lubricantis</name>
    <dbReference type="NCBI Taxonomy" id="2086470"/>
    <lineage>
        <taxon>Bacteria</taxon>
        <taxon>Bacillati</taxon>
        <taxon>Bacillota</taxon>
        <taxon>Bacilli</taxon>
        <taxon>Bacillales</taxon>
        <taxon>Paenibacillaceae</taxon>
    </lineage>
</organism>
<evidence type="ECO:0000256" key="3">
    <source>
        <dbReference type="ARBA" id="ARBA00022801"/>
    </source>
</evidence>
<dbReference type="Gene3D" id="3.40.50.200">
    <property type="entry name" value="Peptidase S8/S53 domain"/>
    <property type="match status" value="1"/>
</dbReference>
<dbReference type="InterPro" id="IPR023828">
    <property type="entry name" value="Peptidase_S8_Ser-AS"/>
</dbReference>
<proteinExistence type="inferred from homology"/>
<dbReference type="Pfam" id="PF00395">
    <property type="entry name" value="SLH"/>
    <property type="match status" value="3"/>
</dbReference>
<dbReference type="RefSeq" id="WP_379892442.1">
    <property type="nucleotide sequence ID" value="NZ_CBCSCT010000009.1"/>
</dbReference>
<feature type="active site" description="Charge relay system" evidence="5">
    <location>
        <position position="191"/>
    </location>
</feature>
<dbReference type="PRINTS" id="PR00723">
    <property type="entry name" value="SUBTILISIN"/>
</dbReference>
<gene>
    <name evidence="9" type="ORF">ACFPXP_03610</name>
</gene>
<keyword evidence="7" id="KW-0732">Signal</keyword>
<evidence type="ECO:0000256" key="7">
    <source>
        <dbReference type="SAM" id="SignalP"/>
    </source>
</evidence>
<dbReference type="PROSITE" id="PS51892">
    <property type="entry name" value="SUBTILASE"/>
    <property type="match status" value="1"/>
</dbReference>
<dbReference type="SUPFAM" id="SSF52743">
    <property type="entry name" value="Subtilisin-like"/>
    <property type="match status" value="1"/>
</dbReference>
<comment type="caution">
    <text evidence="9">The sequence shown here is derived from an EMBL/GenBank/DDBJ whole genome shotgun (WGS) entry which is preliminary data.</text>
</comment>
<evidence type="ECO:0000256" key="4">
    <source>
        <dbReference type="ARBA" id="ARBA00022825"/>
    </source>
</evidence>
<dbReference type="EMBL" id="JBHSQV010000027">
    <property type="protein sequence ID" value="MFC5985523.1"/>
    <property type="molecule type" value="Genomic_DNA"/>
</dbReference>
<evidence type="ECO:0000256" key="6">
    <source>
        <dbReference type="RuleBase" id="RU003355"/>
    </source>
</evidence>
<dbReference type="PROSITE" id="PS00138">
    <property type="entry name" value="SUBTILASE_SER"/>
    <property type="match status" value="1"/>
</dbReference>